<organism evidence="1 2">
    <name type="scientific">Parabacteroides goldsteinii DSM 19448 = WAL 12034</name>
    <dbReference type="NCBI Taxonomy" id="927665"/>
    <lineage>
        <taxon>Bacteria</taxon>
        <taxon>Pseudomonadati</taxon>
        <taxon>Bacteroidota</taxon>
        <taxon>Bacteroidia</taxon>
        <taxon>Bacteroidales</taxon>
        <taxon>Tannerellaceae</taxon>
        <taxon>Parabacteroides</taxon>
    </lineage>
</organism>
<protein>
    <submittedName>
        <fullName evidence="1">Uncharacterized protein</fullName>
    </submittedName>
</protein>
<proteinExistence type="predicted"/>
<dbReference type="AlphaFoldDB" id="A0A0F5JMB3"/>
<dbReference type="EMBL" id="AQHV01000004">
    <property type="protein sequence ID" value="KKB58956.1"/>
    <property type="molecule type" value="Genomic_DNA"/>
</dbReference>
<dbReference type="HOGENOM" id="CLU_2495068_0_0_10"/>
<accession>A0A0F5JMB3</accession>
<dbReference type="PATRIC" id="fig|927665.4.peg.794"/>
<evidence type="ECO:0000313" key="1">
    <source>
        <dbReference type="EMBL" id="KKB58956.1"/>
    </source>
</evidence>
<evidence type="ECO:0000313" key="2">
    <source>
        <dbReference type="Proteomes" id="UP000033047"/>
    </source>
</evidence>
<name>A0A0F5JMB3_9BACT</name>
<reference evidence="1 2" key="1">
    <citation type="submission" date="2013-04" db="EMBL/GenBank/DDBJ databases">
        <title>The Genome Sequence of Parabacteroides goldsteinii DSM 19448.</title>
        <authorList>
            <consortium name="The Broad Institute Genomics Platform"/>
            <person name="Earl A."/>
            <person name="Ward D."/>
            <person name="Feldgarden M."/>
            <person name="Gevers D."/>
            <person name="Martens E."/>
            <person name="Sakamoto M."/>
            <person name="Benno Y."/>
            <person name="Song Y."/>
            <person name="Liu C."/>
            <person name="Lee J."/>
            <person name="Bolanos M."/>
            <person name="Vaisanen M.L."/>
            <person name="Finegold S.M."/>
            <person name="Walker B."/>
            <person name="Young S."/>
            <person name="Zeng Q."/>
            <person name="Gargeya S."/>
            <person name="Fitzgerald M."/>
            <person name="Haas B."/>
            <person name="Abouelleil A."/>
            <person name="Allen A.W."/>
            <person name="Alvarado L."/>
            <person name="Arachchi H.M."/>
            <person name="Berlin A.M."/>
            <person name="Chapman S.B."/>
            <person name="Gainer-Dewar J."/>
            <person name="Goldberg J."/>
            <person name="Griggs A."/>
            <person name="Gujja S."/>
            <person name="Hansen M."/>
            <person name="Howarth C."/>
            <person name="Imamovic A."/>
            <person name="Ireland A."/>
            <person name="Larimer J."/>
            <person name="McCowan C."/>
            <person name="Murphy C."/>
            <person name="Pearson M."/>
            <person name="Poon T.W."/>
            <person name="Priest M."/>
            <person name="Roberts A."/>
            <person name="Saif S."/>
            <person name="Shea T."/>
            <person name="Sisk P."/>
            <person name="Sykes S."/>
            <person name="Wortman J."/>
            <person name="Nusbaum C."/>
            <person name="Birren B."/>
        </authorList>
    </citation>
    <scope>NUCLEOTIDE SEQUENCE [LARGE SCALE GENOMIC DNA]</scope>
    <source>
        <strain evidence="1 2">DSM 19448</strain>
    </source>
</reference>
<sequence>MTTSPDYHFVTSHQINQFNMLTEIRVGSRFVSNQKIKGKVGSTISIIGKQLFPESNTRVYNTSLFVIRFALLMNCRLLPSAFRCSG</sequence>
<comment type="caution">
    <text evidence="1">The sequence shown here is derived from an EMBL/GenBank/DDBJ whole genome shotgun (WGS) entry which is preliminary data.</text>
</comment>
<gene>
    <name evidence="1" type="ORF">HMPREF1535_00777</name>
</gene>
<dbReference type="Proteomes" id="UP000033047">
    <property type="component" value="Unassembled WGS sequence"/>
</dbReference>